<dbReference type="InterPro" id="IPR006626">
    <property type="entry name" value="PbH1"/>
</dbReference>
<dbReference type="OrthoDB" id="264773at2"/>
<evidence type="ECO:0000313" key="5">
    <source>
        <dbReference type="Proteomes" id="UP000281955"/>
    </source>
</evidence>
<comment type="caution">
    <text evidence="4">The sequence shown here is derived from an EMBL/GenBank/DDBJ whole genome shotgun (WGS) entry which is preliminary data.</text>
</comment>
<gene>
    <name evidence="4" type="ORF">CLV35_0114</name>
</gene>
<evidence type="ECO:0000259" key="3">
    <source>
        <dbReference type="Pfam" id="PF13229"/>
    </source>
</evidence>
<feature type="chain" id="PRO_5019308552" evidence="2">
    <location>
        <begin position="30"/>
        <end position="475"/>
    </location>
</feature>
<feature type="compositionally biased region" description="Low complexity" evidence="1">
    <location>
        <begin position="148"/>
        <end position="158"/>
    </location>
</feature>
<dbReference type="InParanoid" id="A0A420XVH7"/>
<organism evidence="4 5">
    <name type="scientific">Motilibacter peucedani</name>
    <dbReference type="NCBI Taxonomy" id="598650"/>
    <lineage>
        <taxon>Bacteria</taxon>
        <taxon>Bacillati</taxon>
        <taxon>Actinomycetota</taxon>
        <taxon>Actinomycetes</taxon>
        <taxon>Motilibacterales</taxon>
        <taxon>Motilibacteraceae</taxon>
        <taxon>Motilibacter</taxon>
    </lineage>
</organism>
<dbReference type="Pfam" id="PF13229">
    <property type="entry name" value="Beta_helix"/>
    <property type="match status" value="1"/>
</dbReference>
<dbReference type="Gene3D" id="2.60.40.10">
    <property type="entry name" value="Immunoglobulins"/>
    <property type="match status" value="1"/>
</dbReference>
<evidence type="ECO:0000256" key="1">
    <source>
        <dbReference type="SAM" id="MobiDB-lite"/>
    </source>
</evidence>
<name>A0A420XVH7_9ACTN</name>
<feature type="region of interest" description="Disordered" evidence="1">
    <location>
        <begin position="133"/>
        <end position="158"/>
    </location>
</feature>
<dbReference type="InterPro" id="IPR039448">
    <property type="entry name" value="Beta_helix"/>
</dbReference>
<sequence length="475" mass="48349">MLSRSRYALLALLVAPALGITVGALPASAADGAALLAGASPLDGAALAGPTTAYVAGEGVTQVTWVLDGVWLGADTTAPYELDLRLAPGSHRLRARVEQRGGDVRLDARFDVASGAAAAPAAPAVQPVAPSAAPAVQPATSPAPAPAVAPATSSTGTTWHVDTADEVRAALASARPGDTVAVADGTYLFKKRVVAAASGTAAAPITLVGSRRAVFRTKGVSGDYGLSVTGDYWHVRGITVAHASKGIVLDGSRGTVIDGVEVYDIGAEGVHFRSCSSDGVLRDSYVHDTGRRSPQYGEGVYVGSASSNWGSYHCTDPVERISTGDNTERVLVEGNTFEDVTAEGADLKEGTDSGTLRDNRFVAAGTSGRNSADSAVDAKGNGWVVSGNTVSDTTRRWDDDGTLRPSAFADGFQAHSVVPGYGTRNVFSGNRVVGSVPGFGVGLYPQAGNVVRCDNSAPDAARGLVGNGRSAARCG</sequence>
<protein>
    <submittedName>
        <fullName evidence="4">Parallel beta helix pectate lyase-like protein</fullName>
    </submittedName>
</protein>
<feature type="signal peptide" evidence="2">
    <location>
        <begin position="1"/>
        <end position="29"/>
    </location>
</feature>
<keyword evidence="4" id="KW-0456">Lyase</keyword>
<dbReference type="Gene3D" id="2.160.20.10">
    <property type="entry name" value="Single-stranded right-handed beta-helix, Pectin lyase-like"/>
    <property type="match status" value="1"/>
</dbReference>
<dbReference type="GO" id="GO:0005975">
    <property type="term" value="P:carbohydrate metabolic process"/>
    <property type="evidence" value="ECO:0007669"/>
    <property type="project" value="UniProtKB-ARBA"/>
</dbReference>
<dbReference type="RefSeq" id="WP_121191465.1">
    <property type="nucleotide sequence ID" value="NZ_RBWV01000001.1"/>
</dbReference>
<dbReference type="Proteomes" id="UP000281955">
    <property type="component" value="Unassembled WGS sequence"/>
</dbReference>
<feature type="domain" description="Right handed beta helix" evidence="3">
    <location>
        <begin position="225"/>
        <end position="391"/>
    </location>
</feature>
<dbReference type="SUPFAM" id="SSF51126">
    <property type="entry name" value="Pectin lyase-like"/>
    <property type="match status" value="1"/>
</dbReference>
<keyword evidence="5" id="KW-1185">Reference proteome</keyword>
<reference evidence="4 5" key="1">
    <citation type="submission" date="2018-10" db="EMBL/GenBank/DDBJ databases">
        <title>Genomic Encyclopedia of Archaeal and Bacterial Type Strains, Phase II (KMG-II): from individual species to whole genera.</title>
        <authorList>
            <person name="Goeker M."/>
        </authorList>
    </citation>
    <scope>NUCLEOTIDE SEQUENCE [LARGE SCALE GENOMIC DNA]</scope>
    <source>
        <strain evidence="4 5">RP-AC37</strain>
    </source>
</reference>
<evidence type="ECO:0000256" key="2">
    <source>
        <dbReference type="SAM" id="SignalP"/>
    </source>
</evidence>
<keyword evidence="2" id="KW-0732">Signal</keyword>
<dbReference type="EMBL" id="RBWV01000001">
    <property type="protein sequence ID" value="RKS84297.1"/>
    <property type="molecule type" value="Genomic_DNA"/>
</dbReference>
<dbReference type="SMART" id="SM00710">
    <property type="entry name" value="PbH1"/>
    <property type="match status" value="6"/>
</dbReference>
<dbReference type="InterPro" id="IPR012334">
    <property type="entry name" value="Pectin_lyas_fold"/>
</dbReference>
<evidence type="ECO:0000313" key="4">
    <source>
        <dbReference type="EMBL" id="RKS84297.1"/>
    </source>
</evidence>
<dbReference type="AlphaFoldDB" id="A0A420XVH7"/>
<dbReference type="GO" id="GO:0016829">
    <property type="term" value="F:lyase activity"/>
    <property type="evidence" value="ECO:0007669"/>
    <property type="project" value="UniProtKB-KW"/>
</dbReference>
<dbReference type="InterPro" id="IPR011050">
    <property type="entry name" value="Pectin_lyase_fold/virulence"/>
</dbReference>
<proteinExistence type="predicted"/>
<accession>A0A420XVH7</accession>
<dbReference type="InterPro" id="IPR013783">
    <property type="entry name" value="Ig-like_fold"/>
</dbReference>